<dbReference type="EMBL" id="CP135076">
    <property type="protein sequence ID" value="WNO52860.1"/>
    <property type="molecule type" value="Genomic_DNA"/>
</dbReference>
<dbReference type="CDD" id="cd03801">
    <property type="entry name" value="GT4_PimA-like"/>
    <property type="match status" value="1"/>
</dbReference>
<dbReference type="EC" id="2.4.-.-" evidence="2"/>
<dbReference type="PANTHER" id="PTHR45947">
    <property type="entry name" value="SULFOQUINOVOSYL TRANSFERASE SQD2"/>
    <property type="match status" value="1"/>
</dbReference>
<keyword evidence="2" id="KW-0328">Glycosyltransferase</keyword>
<dbReference type="SUPFAM" id="SSF53756">
    <property type="entry name" value="UDP-Glycosyltransferase/glycogen phosphorylase"/>
    <property type="match status" value="1"/>
</dbReference>
<dbReference type="Pfam" id="PF13692">
    <property type="entry name" value="Glyco_trans_1_4"/>
    <property type="match status" value="1"/>
</dbReference>
<gene>
    <name evidence="2" type="ORF">RPR59_10365</name>
</gene>
<keyword evidence="2" id="KW-0808">Transferase</keyword>
<dbReference type="Gene3D" id="3.40.50.2000">
    <property type="entry name" value="Glycogen Phosphorylase B"/>
    <property type="match status" value="2"/>
</dbReference>
<accession>A0ABZ0B6E5</accession>
<dbReference type="InterPro" id="IPR028098">
    <property type="entry name" value="Glyco_trans_4-like_N"/>
</dbReference>
<reference evidence="2 3" key="1">
    <citation type="submission" date="2023-09" db="EMBL/GenBank/DDBJ databases">
        <authorList>
            <person name="Rey-Velasco X."/>
        </authorList>
    </citation>
    <scope>NUCLEOTIDE SEQUENCE [LARGE SCALE GENOMIC DNA]</scope>
    <source>
        <strain evidence="2 3">W311</strain>
    </source>
</reference>
<dbReference type="GO" id="GO:0016757">
    <property type="term" value="F:glycosyltransferase activity"/>
    <property type="evidence" value="ECO:0007669"/>
    <property type="project" value="UniProtKB-KW"/>
</dbReference>
<dbReference type="Proteomes" id="UP001302249">
    <property type="component" value="Chromosome"/>
</dbReference>
<evidence type="ECO:0000313" key="2">
    <source>
        <dbReference type="EMBL" id="WNO52860.1"/>
    </source>
</evidence>
<evidence type="ECO:0000313" key="3">
    <source>
        <dbReference type="Proteomes" id="UP001302249"/>
    </source>
</evidence>
<keyword evidence="3" id="KW-1185">Reference proteome</keyword>
<name>A0ABZ0B6E5_9SPHN</name>
<organism evidence="2 3">
    <name type="scientific">Stakelama saccharophila</name>
    <dbReference type="NCBI Taxonomy" id="3075605"/>
    <lineage>
        <taxon>Bacteria</taxon>
        <taxon>Pseudomonadati</taxon>
        <taxon>Pseudomonadota</taxon>
        <taxon>Alphaproteobacteria</taxon>
        <taxon>Sphingomonadales</taxon>
        <taxon>Sphingomonadaceae</taxon>
        <taxon>Stakelama</taxon>
    </lineage>
</organism>
<dbReference type="InterPro" id="IPR050194">
    <property type="entry name" value="Glycosyltransferase_grp1"/>
</dbReference>
<dbReference type="RefSeq" id="WP_313913729.1">
    <property type="nucleotide sequence ID" value="NZ_CP135076.1"/>
</dbReference>
<evidence type="ECO:0000259" key="1">
    <source>
        <dbReference type="Pfam" id="PF13439"/>
    </source>
</evidence>
<dbReference type="PANTHER" id="PTHR45947:SF3">
    <property type="entry name" value="SULFOQUINOVOSYL TRANSFERASE SQD2"/>
    <property type="match status" value="1"/>
</dbReference>
<dbReference type="Pfam" id="PF13439">
    <property type="entry name" value="Glyco_transf_4"/>
    <property type="match status" value="1"/>
</dbReference>
<protein>
    <submittedName>
        <fullName evidence="2">Glycosyltransferase family 4 protein</fullName>
        <ecNumber evidence="2">2.4.-.-</ecNumber>
    </submittedName>
</protein>
<proteinExistence type="predicted"/>
<feature type="domain" description="Glycosyltransferase subfamily 4-like N-terminal" evidence="1">
    <location>
        <begin position="16"/>
        <end position="185"/>
    </location>
</feature>
<sequence length="367" mass="40313">MTDLRSFHILITADAVGGVWQYSLELARAVSRRGGSATLAILGPAPDDDQRAEAERIARLTVRETDLPLDWMCTSAEPVERAGRVIGALAREVGADLVQVNSPALYAERWFSVPAICAAHGCVATWWDAYERKPLPSGMTWHRHLMRRGLSEAELMVAPSHSFARRLQEAYELPRMPSVVHNGRDFPERGANLAAHDFALVAGRLWDQAKNVRLLDRVAGRLSFPFRAAGADCGPQGERIRVRNLHRLGRLSGAELGRQLARRPAFVSAACFEPFGLAVLEAAAAGCPLVLSDIDTFRELWDGAALFVGLDDERGFVEAIEQAVCDTAARARLGMAARERAQRYTSAAMGERMTRLYAQTVERRAAA</sequence>